<feature type="transmembrane region" description="Helical" evidence="7">
    <location>
        <begin position="312"/>
        <end position="336"/>
    </location>
</feature>
<dbReference type="RefSeq" id="WP_303662016.1">
    <property type="nucleotide sequence ID" value="NZ_CP027019.1"/>
</dbReference>
<evidence type="ECO:0000313" key="9">
    <source>
        <dbReference type="Proteomes" id="UP000239250"/>
    </source>
</evidence>
<keyword evidence="4 7" id="KW-0812">Transmembrane</keyword>
<dbReference type="GO" id="GO:0055085">
    <property type="term" value="P:transmembrane transport"/>
    <property type="evidence" value="ECO:0007669"/>
    <property type="project" value="InterPro"/>
</dbReference>
<feature type="transmembrane region" description="Helical" evidence="7">
    <location>
        <begin position="77"/>
        <end position="99"/>
    </location>
</feature>
<evidence type="ECO:0000256" key="5">
    <source>
        <dbReference type="ARBA" id="ARBA00022989"/>
    </source>
</evidence>
<dbReference type="GO" id="GO:0016020">
    <property type="term" value="C:membrane"/>
    <property type="evidence" value="ECO:0007669"/>
    <property type="project" value="UniProtKB-SubCell"/>
</dbReference>
<gene>
    <name evidence="8" type="ORF">C5T88_02470</name>
</gene>
<feature type="transmembrane region" description="Helical" evidence="7">
    <location>
        <begin position="274"/>
        <end position="300"/>
    </location>
</feature>
<evidence type="ECO:0000256" key="7">
    <source>
        <dbReference type="SAM" id="Phobius"/>
    </source>
</evidence>
<dbReference type="EMBL" id="CP027019">
    <property type="protein sequence ID" value="AVP49428.1"/>
    <property type="molecule type" value="Genomic_DNA"/>
</dbReference>
<organism evidence="8 9">
    <name type="scientific">Williamsoniiplasma luminosum</name>
    <dbReference type="NCBI Taxonomy" id="214888"/>
    <lineage>
        <taxon>Bacteria</taxon>
        <taxon>Bacillati</taxon>
        <taxon>Mycoplasmatota</taxon>
        <taxon>Mollicutes</taxon>
        <taxon>Entomoplasmatales</taxon>
        <taxon>Williamsoniiplasma</taxon>
    </lineage>
</organism>
<dbReference type="InterPro" id="IPR004776">
    <property type="entry name" value="Mem_transp_PIN-like"/>
</dbReference>
<reference evidence="9" key="1">
    <citation type="submission" date="2018-02" db="EMBL/GenBank/DDBJ databases">
        <title>Firefly genomes illuminate parallel origins of bioluminescence in beetles.</title>
        <authorList>
            <person name="Fallon T.R."/>
            <person name="Lower S.E.S."/>
            <person name="Behringer M."/>
            <person name="Weng J.-K."/>
        </authorList>
    </citation>
    <scope>NUCLEOTIDE SEQUENCE [LARGE SCALE GENOMIC DNA]</scope>
</reference>
<dbReference type="Pfam" id="PF03547">
    <property type="entry name" value="Mem_trans"/>
    <property type="match status" value="1"/>
</dbReference>
<evidence type="ECO:0000256" key="1">
    <source>
        <dbReference type="ARBA" id="ARBA00004141"/>
    </source>
</evidence>
<proteinExistence type="predicted"/>
<dbReference type="PANTHER" id="PTHR36838">
    <property type="entry name" value="AUXIN EFFLUX CARRIER FAMILY PROTEIN"/>
    <property type="match status" value="1"/>
</dbReference>
<feature type="transmembrane region" description="Helical" evidence="7">
    <location>
        <begin position="348"/>
        <end position="370"/>
    </location>
</feature>
<dbReference type="AlphaFoldDB" id="A0A2S0NK90"/>
<accession>A0A2S0NK90</accession>
<evidence type="ECO:0000256" key="2">
    <source>
        <dbReference type="ARBA" id="ARBA00022448"/>
    </source>
</evidence>
<evidence type="ECO:0008006" key="10">
    <source>
        <dbReference type="Google" id="ProtNLM"/>
    </source>
</evidence>
<evidence type="ECO:0000256" key="3">
    <source>
        <dbReference type="ARBA" id="ARBA00022475"/>
    </source>
</evidence>
<feature type="transmembrane region" description="Helical" evidence="7">
    <location>
        <begin position="191"/>
        <end position="212"/>
    </location>
</feature>
<sequence length="376" mass="41961">MSINELINNTFGNFNFWSILIAVIVVIGIGFFLQKKQIIIKDWEKVLVKIVLYVALPALALKSFLVDINTSTLTEAFIVMLIGGIFFTLVTFGSQFFFYKTRPSLKVSLGMVVAFPSAAYFGFPILLASFSEQKAEILTMSSMFLVAFWILLSTGAIYYFQKPLLDKQHLTSDLNRETYKYQFNWKNLKPVVLNPVLIATFIGFLLWISQLIPGINLISNSKNGLVSISRIDVYIPGVNKILEILSVMASPLAWLAIGTVVAKGQLVKALKNKIVWYTVFLRNILMPLIALLIILFFAWIGDLSHGFRLSTLVLMLMIAIVASPTATTIVSYAIAFHREQTLVSETTSLTILTSFITLPLWIFVAGLIGISTGLFT</sequence>
<dbReference type="PANTHER" id="PTHR36838:SF3">
    <property type="entry name" value="TRANSPORTER AUXIN EFFLUX CARRIER EC FAMILY"/>
    <property type="match status" value="1"/>
</dbReference>
<evidence type="ECO:0000256" key="4">
    <source>
        <dbReference type="ARBA" id="ARBA00022692"/>
    </source>
</evidence>
<feature type="transmembrane region" description="Helical" evidence="7">
    <location>
        <begin position="14"/>
        <end position="34"/>
    </location>
</feature>
<comment type="subcellular location">
    <subcellularLocation>
        <location evidence="1">Membrane</location>
        <topology evidence="1">Multi-pass membrane protein</topology>
    </subcellularLocation>
</comment>
<feature type="transmembrane region" description="Helical" evidence="7">
    <location>
        <begin position="46"/>
        <end position="65"/>
    </location>
</feature>
<keyword evidence="6 7" id="KW-0472">Membrane</keyword>
<keyword evidence="2" id="KW-0813">Transport</keyword>
<keyword evidence="3" id="KW-1003">Cell membrane</keyword>
<evidence type="ECO:0000313" key="8">
    <source>
        <dbReference type="EMBL" id="AVP49428.1"/>
    </source>
</evidence>
<keyword evidence="5 7" id="KW-1133">Transmembrane helix</keyword>
<feature type="transmembrane region" description="Helical" evidence="7">
    <location>
        <begin position="137"/>
        <end position="160"/>
    </location>
</feature>
<evidence type="ECO:0000256" key="6">
    <source>
        <dbReference type="ARBA" id="ARBA00023136"/>
    </source>
</evidence>
<protein>
    <recommendedName>
        <fullName evidence="10">Malate permease</fullName>
    </recommendedName>
</protein>
<name>A0A2S0NK90_9MOLU</name>
<dbReference type="Proteomes" id="UP000239250">
    <property type="component" value="Chromosome"/>
</dbReference>
<feature type="transmembrane region" description="Helical" evidence="7">
    <location>
        <begin position="111"/>
        <end position="131"/>
    </location>
</feature>
<feature type="transmembrane region" description="Helical" evidence="7">
    <location>
        <begin position="241"/>
        <end position="262"/>
    </location>
</feature>